<keyword evidence="1" id="KW-1133">Transmembrane helix</keyword>
<evidence type="ECO:0000256" key="1">
    <source>
        <dbReference type="SAM" id="Phobius"/>
    </source>
</evidence>
<dbReference type="EMBL" id="CP042476">
    <property type="protein sequence ID" value="QED36644.1"/>
    <property type="molecule type" value="Genomic_DNA"/>
</dbReference>
<organism evidence="2 3">
    <name type="scientific">Antarcticibacterium arcticum</name>
    <dbReference type="NCBI Taxonomy" id="2585771"/>
    <lineage>
        <taxon>Bacteria</taxon>
        <taxon>Pseudomonadati</taxon>
        <taxon>Bacteroidota</taxon>
        <taxon>Flavobacteriia</taxon>
        <taxon>Flavobacteriales</taxon>
        <taxon>Flavobacteriaceae</taxon>
        <taxon>Antarcticibacterium</taxon>
    </lineage>
</organism>
<keyword evidence="3" id="KW-1185">Reference proteome</keyword>
<keyword evidence="1" id="KW-0472">Membrane</keyword>
<dbReference type="Proteomes" id="UP000321954">
    <property type="component" value="Chromosome"/>
</dbReference>
<evidence type="ECO:0000313" key="3">
    <source>
        <dbReference type="Proteomes" id="UP000321954"/>
    </source>
</evidence>
<proteinExistence type="predicted"/>
<evidence type="ECO:0000313" key="2">
    <source>
        <dbReference type="EMBL" id="QED36644.1"/>
    </source>
</evidence>
<feature type="transmembrane region" description="Helical" evidence="1">
    <location>
        <begin position="92"/>
        <end position="109"/>
    </location>
</feature>
<dbReference type="AlphaFoldDB" id="A0A5B8YFW2"/>
<dbReference type="KEGG" id="anp:FK178_02470"/>
<sequence length="126" mass="14858">MEQLLELLGKRKTLKILAHHNFSAGIKDLIREGYVEIKDDDFILTVKGENARKEGIPPETEPEDLTQLKRNNLNKSITELPPPKFKRGSTSIFILILAFFIFLFKYLPLEKINWSNYKLKWWKNRD</sequence>
<accession>A0A5B8YFW2</accession>
<name>A0A5B8YFW2_9FLAO</name>
<protein>
    <submittedName>
        <fullName evidence="2">Uncharacterized protein</fullName>
    </submittedName>
</protein>
<gene>
    <name evidence="2" type="ORF">FK178_02470</name>
</gene>
<keyword evidence="1" id="KW-0812">Transmembrane</keyword>
<dbReference type="RefSeq" id="WP_146830661.1">
    <property type="nucleotide sequence ID" value="NZ_CP042476.1"/>
</dbReference>
<reference evidence="2 3" key="1">
    <citation type="submission" date="2019-08" db="EMBL/GenBank/DDBJ databases">
        <title>Antarcticibacterium arcticum sp. nov., a bacterium isolated from marine sediment of the Canadian Beaufort Sea.</title>
        <authorList>
            <person name="Lee Y.M."/>
            <person name="Baek K."/>
            <person name="Lee D.-H."/>
            <person name="Shin S.C."/>
            <person name="Jin Y.K."/>
            <person name="Park Y."/>
        </authorList>
    </citation>
    <scope>NUCLEOTIDE SEQUENCE [LARGE SCALE GENOMIC DNA]</scope>
    <source>
        <strain evidence="2 3">PAMC 28998</strain>
    </source>
</reference>